<gene>
    <name evidence="2" type="ORF">KEC57_09685</name>
</gene>
<evidence type="ECO:0000256" key="1">
    <source>
        <dbReference type="SAM" id="Phobius"/>
    </source>
</evidence>
<name>A0A9X1S3Z0_9MICO</name>
<reference evidence="2" key="1">
    <citation type="submission" date="2021-04" db="EMBL/GenBank/DDBJ databases">
        <title>Microbacterium tenobrionis sp. nov. and Microbacterium allomyrinae sp. nov., isolated from larvae of Tenobrio molitor and Allomyrina dichotoma, respectively.</title>
        <authorList>
            <person name="Lee S.D."/>
        </authorList>
    </citation>
    <scope>NUCLEOTIDE SEQUENCE</scope>
    <source>
        <strain evidence="2">BWT-G7</strain>
    </source>
</reference>
<evidence type="ECO:0000313" key="2">
    <source>
        <dbReference type="EMBL" id="MCC2032445.1"/>
    </source>
</evidence>
<proteinExistence type="predicted"/>
<evidence type="ECO:0000313" key="3">
    <source>
        <dbReference type="Proteomes" id="UP001139354"/>
    </source>
</evidence>
<keyword evidence="1" id="KW-1133">Transmembrane helix</keyword>
<feature type="transmembrane region" description="Helical" evidence="1">
    <location>
        <begin position="53"/>
        <end position="71"/>
    </location>
</feature>
<protein>
    <submittedName>
        <fullName evidence="2">Uncharacterized protein</fullName>
    </submittedName>
</protein>
<keyword evidence="1" id="KW-0812">Transmembrane</keyword>
<dbReference type="AlphaFoldDB" id="A0A9X1S3Z0"/>
<keyword evidence="3" id="KW-1185">Reference proteome</keyword>
<dbReference type="Proteomes" id="UP001139354">
    <property type="component" value="Unassembled WGS sequence"/>
</dbReference>
<accession>A0A9X1S3Z0</accession>
<feature type="transmembrane region" description="Helical" evidence="1">
    <location>
        <begin position="77"/>
        <end position="95"/>
    </location>
</feature>
<keyword evidence="1" id="KW-0472">Membrane</keyword>
<sequence>MSDPKPQTREEYQASLAGSYDAEPLTYQSTLEGDIYAGGPPAEFLPLNARRTLFLVGIAALFAGPLLAVQLPEYGDALVVGGNLLAAVGLGTALANPTR</sequence>
<dbReference type="RefSeq" id="WP_229384381.1">
    <property type="nucleotide sequence ID" value="NZ_JAGTTN010000002.1"/>
</dbReference>
<organism evidence="2 3">
    <name type="scientific">Microbacterium allomyrinae</name>
    <dbReference type="NCBI Taxonomy" id="2830666"/>
    <lineage>
        <taxon>Bacteria</taxon>
        <taxon>Bacillati</taxon>
        <taxon>Actinomycetota</taxon>
        <taxon>Actinomycetes</taxon>
        <taxon>Micrococcales</taxon>
        <taxon>Microbacteriaceae</taxon>
        <taxon>Microbacterium</taxon>
    </lineage>
</organism>
<dbReference type="EMBL" id="JAGTTN010000002">
    <property type="protein sequence ID" value="MCC2032445.1"/>
    <property type="molecule type" value="Genomic_DNA"/>
</dbReference>
<comment type="caution">
    <text evidence="2">The sequence shown here is derived from an EMBL/GenBank/DDBJ whole genome shotgun (WGS) entry which is preliminary data.</text>
</comment>